<name>A0A813GSZ1_POLGL</name>
<evidence type="ECO:0000313" key="2">
    <source>
        <dbReference type="Proteomes" id="UP000626109"/>
    </source>
</evidence>
<reference evidence="1" key="1">
    <citation type="submission" date="2021-02" db="EMBL/GenBank/DDBJ databases">
        <authorList>
            <person name="Dougan E. K."/>
            <person name="Rhodes N."/>
            <person name="Thang M."/>
            <person name="Chan C."/>
        </authorList>
    </citation>
    <scope>NUCLEOTIDE SEQUENCE</scope>
</reference>
<protein>
    <submittedName>
        <fullName evidence="1">Uncharacterized protein</fullName>
    </submittedName>
</protein>
<comment type="caution">
    <text evidence="1">The sequence shown here is derived from an EMBL/GenBank/DDBJ whole genome shotgun (WGS) entry which is preliminary data.</text>
</comment>
<dbReference type="EMBL" id="CAJNNW010000415">
    <property type="protein sequence ID" value="CAE8627411.1"/>
    <property type="molecule type" value="Genomic_DNA"/>
</dbReference>
<accession>A0A813GSZ1</accession>
<sequence>QASMLCERSAGDALFREMQQTVNQKQVQQAQDANKLSCESEAGMHWDDTVGRCMKNQCTCSAAAGATGASCVTHGSEKCNPSQLAKCNTLSCPTGYSLNPAMVNNYCASMTCDPSKQQDLAACCIDDRLAVNIKLVVKTKDEKNCGTKRNKIYA</sequence>
<organism evidence="1 2">
    <name type="scientific">Polarella glacialis</name>
    <name type="common">Dinoflagellate</name>
    <dbReference type="NCBI Taxonomy" id="89957"/>
    <lineage>
        <taxon>Eukaryota</taxon>
        <taxon>Sar</taxon>
        <taxon>Alveolata</taxon>
        <taxon>Dinophyceae</taxon>
        <taxon>Suessiales</taxon>
        <taxon>Suessiaceae</taxon>
        <taxon>Polarella</taxon>
    </lineage>
</organism>
<evidence type="ECO:0000313" key="1">
    <source>
        <dbReference type="EMBL" id="CAE8627411.1"/>
    </source>
</evidence>
<dbReference type="AlphaFoldDB" id="A0A813GSZ1"/>
<dbReference type="Proteomes" id="UP000626109">
    <property type="component" value="Unassembled WGS sequence"/>
</dbReference>
<gene>
    <name evidence="1" type="ORF">PGLA2088_LOCUS608</name>
</gene>
<feature type="non-terminal residue" evidence="1">
    <location>
        <position position="1"/>
    </location>
</feature>
<proteinExistence type="predicted"/>